<dbReference type="InterPro" id="IPR011738">
    <property type="entry name" value="Phage_CHP"/>
</dbReference>
<dbReference type="NCBIfam" id="TIGR01560">
    <property type="entry name" value="put_DNA_pack"/>
    <property type="match status" value="2"/>
</dbReference>
<accession>A0A7X0MU36</accession>
<protein>
    <submittedName>
        <fullName evidence="1">Putative phiE125 gp8 family phage protein</fullName>
    </submittedName>
</protein>
<dbReference type="InterPro" id="IPR021146">
    <property type="entry name" value="Phage_gp6-like_head-tail"/>
</dbReference>
<dbReference type="AlphaFoldDB" id="A0A7X0MU36"/>
<dbReference type="Pfam" id="PF05135">
    <property type="entry name" value="Phage_connect_1"/>
    <property type="match status" value="2"/>
</dbReference>
<dbReference type="Gene3D" id="1.10.3230.30">
    <property type="entry name" value="Phage gp6-like head-tail connector protein"/>
    <property type="match status" value="2"/>
</dbReference>
<sequence length="370" mass="40674">MTYAQTTPPLAEPLTLAEAKAHLRLDGADEDALIGSLISTAREHLERETGLCLMAQSWRLYLDFWPVDGVIRILKSPVQAIQSVTIYDAAGTAVHVSLEDHLLDGKGRPARLWLRSTIDPGQVLNGIEIDFSAGYGEAGTDVPDTLKRAMLIHIGHMFAFRGVLSPDQQPAGIPDGYERLIAPFRMRRLSLAEPLTLAEAKAHLRLDGADEDALIGSLISTAREHLERETGLCLMAQSWRLYLDFWPVDGVIRILKSPVQAIQSVTIYDAAGTAVHVSLEDHLLDGKGRPARLWLRSTIDPGQVLNGIEIDFSAGYGEAGTDVPDTLKRAMLIHIGHMFAFRGVLSPDQQPAGIPDGYERLIAPFRMRRL</sequence>
<comment type="caution">
    <text evidence="1">The sequence shown here is derived from an EMBL/GenBank/DDBJ whole genome shotgun (WGS) entry which is preliminary data.</text>
</comment>
<evidence type="ECO:0000313" key="2">
    <source>
        <dbReference type="Proteomes" id="UP000585437"/>
    </source>
</evidence>
<gene>
    <name evidence="1" type="ORF">F4695_002430</name>
</gene>
<dbReference type="NCBIfam" id="TIGR02215">
    <property type="entry name" value="phage_chp_gp8"/>
    <property type="match status" value="2"/>
</dbReference>
<proteinExistence type="predicted"/>
<dbReference type="EMBL" id="JACHBU010000004">
    <property type="protein sequence ID" value="MBB6509073.1"/>
    <property type="molecule type" value="Genomic_DNA"/>
</dbReference>
<dbReference type="Proteomes" id="UP000585437">
    <property type="component" value="Unassembled WGS sequence"/>
</dbReference>
<dbReference type="CDD" id="cd08054">
    <property type="entry name" value="gp6"/>
    <property type="match status" value="2"/>
</dbReference>
<keyword evidence="2" id="KW-1185">Reference proteome</keyword>
<name>A0A7X0MU36_9HYPH</name>
<organism evidence="1 2">
    <name type="scientific">Rhizobium soli</name>
    <dbReference type="NCBI Taxonomy" id="424798"/>
    <lineage>
        <taxon>Bacteria</taxon>
        <taxon>Pseudomonadati</taxon>
        <taxon>Pseudomonadota</taxon>
        <taxon>Alphaproteobacteria</taxon>
        <taxon>Hyphomicrobiales</taxon>
        <taxon>Rhizobiaceae</taxon>
        <taxon>Rhizobium/Agrobacterium group</taxon>
        <taxon>Rhizobium</taxon>
    </lineage>
</organism>
<dbReference type="InterPro" id="IPR006450">
    <property type="entry name" value="Phage_HK97_gp6-like"/>
</dbReference>
<evidence type="ECO:0000313" key="1">
    <source>
        <dbReference type="EMBL" id="MBB6509073.1"/>
    </source>
</evidence>
<reference evidence="1 2" key="1">
    <citation type="submission" date="2020-08" db="EMBL/GenBank/DDBJ databases">
        <title>The Agave Microbiome: Exploring the role of microbial communities in plant adaptations to desert environments.</title>
        <authorList>
            <person name="Partida-Martinez L.P."/>
        </authorList>
    </citation>
    <scope>NUCLEOTIDE SEQUENCE [LARGE SCALE GENOMIC DNA]</scope>
    <source>
        <strain evidence="1 2">AS3.12</strain>
    </source>
</reference>